<protein>
    <submittedName>
        <fullName evidence="2">Uncharacterized protein</fullName>
    </submittedName>
</protein>
<evidence type="ECO:0000313" key="2">
    <source>
        <dbReference type="EMBL" id="GAE95220.1"/>
    </source>
</evidence>
<accession>W4VPA8</accession>
<dbReference type="Proteomes" id="UP000019102">
    <property type="component" value="Unassembled WGS sequence"/>
</dbReference>
<organism evidence="2 3">
    <name type="scientific">Gracilibacillus boraciitolerans JCM 21714</name>
    <dbReference type="NCBI Taxonomy" id="1298598"/>
    <lineage>
        <taxon>Bacteria</taxon>
        <taxon>Bacillati</taxon>
        <taxon>Bacillota</taxon>
        <taxon>Bacilli</taxon>
        <taxon>Bacillales</taxon>
        <taxon>Bacillaceae</taxon>
        <taxon>Gracilibacillus</taxon>
    </lineage>
</organism>
<reference evidence="2 3" key="1">
    <citation type="journal article" date="2014" name="Genome Announc.">
        <title>Draft Genome Sequence of the Boron-Tolerant and Moderately Halotolerant Bacterium Gracilibacillus boraciitolerans JCM 21714T.</title>
        <authorList>
            <person name="Ahmed I."/>
            <person name="Oshima K."/>
            <person name="Suda W."/>
            <person name="Kitamura K."/>
            <person name="Iida T."/>
            <person name="Ohmori Y."/>
            <person name="Fujiwara T."/>
            <person name="Hattori M."/>
            <person name="Ohkuma M."/>
        </authorList>
    </citation>
    <scope>NUCLEOTIDE SEQUENCE [LARGE SCALE GENOMIC DNA]</scope>
    <source>
        <strain evidence="2 3">JCM 21714</strain>
    </source>
</reference>
<dbReference type="AlphaFoldDB" id="W4VPA8"/>
<gene>
    <name evidence="2" type="ORF">JCM21714_4435</name>
</gene>
<evidence type="ECO:0000313" key="3">
    <source>
        <dbReference type="Proteomes" id="UP000019102"/>
    </source>
</evidence>
<dbReference type="STRING" id="1298598.JCM21714_4435"/>
<sequence length="106" mass="11556">MDISPFKILKSSGSSSRDVERSNLPNFVNLALSGSNSPLTSLSSVIVLNLYIIKISSFSPGLFCLNRTELPNFVLTRIATTRSIGLRTIIAINDSMKSIGLFIHLL</sequence>
<feature type="region of interest" description="Disordered" evidence="1">
    <location>
        <begin position="1"/>
        <end position="21"/>
    </location>
</feature>
<keyword evidence="3" id="KW-1185">Reference proteome</keyword>
<name>W4VPA8_9BACI</name>
<dbReference type="EMBL" id="BAVS01000044">
    <property type="protein sequence ID" value="GAE95220.1"/>
    <property type="molecule type" value="Genomic_DNA"/>
</dbReference>
<evidence type="ECO:0000256" key="1">
    <source>
        <dbReference type="SAM" id="MobiDB-lite"/>
    </source>
</evidence>
<proteinExistence type="predicted"/>
<comment type="caution">
    <text evidence="2">The sequence shown here is derived from an EMBL/GenBank/DDBJ whole genome shotgun (WGS) entry which is preliminary data.</text>
</comment>